<reference evidence="2 3" key="1">
    <citation type="submission" date="2019-01" db="EMBL/GenBank/DDBJ databases">
        <title>Litorilituus lipolytica sp. nov., isolated from intertidal sand of the Yellow Sea in China.</title>
        <authorList>
            <person name="Liu A."/>
        </authorList>
    </citation>
    <scope>NUCLEOTIDE SEQUENCE [LARGE SCALE GENOMIC DNA]</scope>
    <source>
        <strain evidence="2 3">RZ04</strain>
    </source>
</reference>
<name>A0A502KW90_9GAMM</name>
<feature type="compositionally biased region" description="Polar residues" evidence="1">
    <location>
        <begin position="12"/>
        <end position="22"/>
    </location>
</feature>
<dbReference type="OrthoDB" id="8603552at2"/>
<gene>
    <name evidence="2" type="ORF">EPA86_11890</name>
</gene>
<keyword evidence="3" id="KW-1185">Reference proteome</keyword>
<dbReference type="InterPro" id="IPR005589">
    <property type="entry name" value="ArfA"/>
</dbReference>
<sequence length="73" mass="8174">MKTKKHHAKQQPVKTQNIANETDTGRGRINDNFLAALVTSKVYKLQVVKAKKGKGSFKRKAKHQGQEPYLIAA</sequence>
<protein>
    <submittedName>
        <fullName evidence="2">Alternative ribosome-rescue factor A</fullName>
    </submittedName>
</protein>
<feature type="region of interest" description="Disordered" evidence="1">
    <location>
        <begin position="1"/>
        <end position="26"/>
    </location>
</feature>
<evidence type="ECO:0000256" key="1">
    <source>
        <dbReference type="SAM" id="MobiDB-lite"/>
    </source>
</evidence>
<organism evidence="2 3">
    <name type="scientific">Litorilituus lipolyticus</name>
    <dbReference type="NCBI Taxonomy" id="2491017"/>
    <lineage>
        <taxon>Bacteria</taxon>
        <taxon>Pseudomonadati</taxon>
        <taxon>Pseudomonadota</taxon>
        <taxon>Gammaproteobacteria</taxon>
        <taxon>Alteromonadales</taxon>
        <taxon>Colwelliaceae</taxon>
        <taxon>Litorilituus</taxon>
    </lineage>
</organism>
<dbReference type="GO" id="GO:0072344">
    <property type="term" value="P:rescue of stalled ribosome"/>
    <property type="evidence" value="ECO:0007669"/>
    <property type="project" value="InterPro"/>
</dbReference>
<evidence type="ECO:0000313" key="3">
    <source>
        <dbReference type="Proteomes" id="UP000315303"/>
    </source>
</evidence>
<dbReference type="Pfam" id="PF03889">
    <property type="entry name" value="ArfA"/>
    <property type="match status" value="1"/>
</dbReference>
<accession>A0A502KW90</accession>
<comment type="caution">
    <text evidence="2">The sequence shown here is derived from an EMBL/GenBank/DDBJ whole genome shotgun (WGS) entry which is preliminary data.</text>
</comment>
<dbReference type="EMBL" id="SAWY01000026">
    <property type="protein sequence ID" value="TPH14221.1"/>
    <property type="molecule type" value="Genomic_DNA"/>
</dbReference>
<dbReference type="AlphaFoldDB" id="A0A502KW90"/>
<dbReference type="Proteomes" id="UP000315303">
    <property type="component" value="Unassembled WGS sequence"/>
</dbReference>
<proteinExistence type="predicted"/>
<dbReference type="RefSeq" id="WP_140603893.1">
    <property type="nucleotide sequence ID" value="NZ_SAWY01000026.1"/>
</dbReference>
<evidence type="ECO:0000313" key="2">
    <source>
        <dbReference type="EMBL" id="TPH14221.1"/>
    </source>
</evidence>